<evidence type="ECO:0000313" key="2">
    <source>
        <dbReference type="EMBL" id="KAJ8398202.1"/>
    </source>
</evidence>
<feature type="compositionally biased region" description="Polar residues" evidence="1">
    <location>
        <begin position="78"/>
        <end position="89"/>
    </location>
</feature>
<comment type="caution">
    <text evidence="2">The sequence shown here is derived from an EMBL/GenBank/DDBJ whole genome shotgun (WGS) entry which is preliminary data.</text>
</comment>
<gene>
    <name evidence="2" type="ORF">AAFF_G00430460</name>
</gene>
<reference evidence="2" key="1">
    <citation type="journal article" date="2023" name="Science">
        <title>Genome structures resolve the early diversification of teleost fishes.</title>
        <authorList>
            <person name="Parey E."/>
            <person name="Louis A."/>
            <person name="Montfort J."/>
            <person name="Bouchez O."/>
            <person name="Roques C."/>
            <person name="Iampietro C."/>
            <person name="Lluch J."/>
            <person name="Castinel A."/>
            <person name="Donnadieu C."/>
            <person name="Desvignes T."/>
            <person name="Floi Bucao C."/>
            <person name="Jouanno E."/>
            <person name="Wen M."/>
            <person name="Mejri S."/>
            <person name="Dirks R."/>
            <person name="Jansen H."/>
            <person name="Henkel C."/>
            <person name="Chen W.J."/>
            <person name="Zahm M."/>
            <person name="Cabau C."/>
            <person name="Klopp C."/>
            <person name="Thompson A.W."/>
            <person name="Robinson-Rechavi M."/>
            <person name="Braasch I."/>
            <person name="Lecointre G."/>
            <person name="Bobe J."/>
            <person name="Postlethwait J.H."/>
            <person name="Berthelot C."/>
            <person name="Roest Crollius H."/>
            <person name="Guiguen Y."/>
        </authorList>
    </citation>
    <scope>NUCLEOTIDE SEQUENCE</scope>
    <source>
        <strain evidence="2">NC1722</strain>
    </source>
</reference>
<accession>A0AAD7WII2</accession>
<feature type="compositionally biased region" description="Pro residues" evidence="1">
    <location>
        <begin position="14"/>
        <end position="23"/>
    </location>
</feature>
<organism evidence="2 3">
    <name type="scientific">Aldrovandia affinis</name>
    <dbReference type="NCBI Taxonomy" id="143900"/>
    <lineage>
        <taxon>Eukaryota</taxon>
        <taxon>Metazoa</taxon>
        <taxon>Chordata</taxon>
        <taxon>Craniata</taxon>
        <taxon>Vertebrata</taxon>
        <taxon>Euteleostomi</taxon>
        <taxon>Actinopterygii</taxon>
        <taxon>Neopterygii</taxon>
        <taxon>Teleostei</taxon>
        <taxon>Notacanthiformes</taxon>
        <taxon>Halosauridae</taxon>
        <taxon>Aldrovandia</taxon>
    </lineage>
</organism>
<dbReference type="EMBL" id="JAINUG010000092">
    <property type="protein sequence ID" value="KAJ8398202.1"/>
    <property type="molecule type" value="Genomic_DNA"/>
</dbReference>
<evidence type="ECO:0000313" key="3">
    <source>
        <dbReference type="Proteomes" id="UP001221898"/>
    </source>
</evidence>
<protein>
    <submittedName>
        <fullName evidence="2">Uncharacterized protein</fullName>
    </submittedName>
</protein>
<sequence length="89" mass="9587">MERCSEATLHGPWDPAPPCPTPPMFGQVPGEASLFRSPPAVRPPTFLTSSQPKCHRGPAGDRARPRPACQTGPRAVTLNRNTMPEDQTA</sequence>
<name>A0AAD7WII2_9TELE</name>
<proteinExistence type="predicted"/>
<keyword evidence="3" id="KW-1185">Reference proteome</keyword>
<dbReference type="Proteomes" id="UP001221898">
    <property type="component" value="Unassembled WGS sequence"/>
</dbReference>
<dbReference type="AlphaFoldDB" id="A0AAD7WII2"/>
<feature type="region of interest" description="Disordered" evidence="1">
    <location>
        <begin position="1"/>
        <end position="89"/>
    </location>
</feature>
<evidence type="ECO:0000256" key="1">
    <source>
        <dbReference type="SAM" id="MobiDB-lite"/>
    </source>
</evidence>